<reference evidence="10" key="2">
    <citation type="submission" date="2025-09" db="UniProtKB">
        <authorList>
            <consortium name="Ensembl"/>
        </authorList>
    </citation>
    <scope>IDENTIFICATION</scope>
</reference>
<evidence type="ECO:0000256" key="6">
    <source>
        <dbReference type="ARBA" id="ARBA00023170"/>
    </source>
</evidence>
<dbReference type="InterPro" id="IPR003961">
    <property type="entry name" value="FN3_dom"/>
</dbReference>
<dbReference type="FunFam" id="2.60.40.10:FF:002351">
    <property type="entry name" value="Interleukin 13 receptor, alpha 2"/>
    <property type="match status" value="1"/>
</dbReference>
<dbReference type="PROSITE" id="PS50853">
    <property type="entry name" value="FN3"/>
    <property type="match status" value="1"/>
</dbReference>
<feature type="domain" description="Fibronectin type-III" evidence="9">
    <location>
        <begin position="22"/>
        <end position="124"/>
    </location>
</feature>
<dbReference type="Gene3D" id="2.60.40.10">
    <property type="entry name" value="Immunoglobulins"/>
    <property type="match status" value="3"/>
</dbReference>
<name>A0A673MZ74_9TELE</name>
<evidence type="ECO:0000256" key="1">
    <source>
        <dbReference type="ARBA" id="ARBA00004479"/>
    </source>
</evidence>
<sequence>CISMWRAVNIVHTQCSFPTVDPPANIEITDPGFLGYLSVHWTQPASLQNLTGCTVRYQLRYYDTYEERWRSVRTVKLTYAAQFDLEKPVKVRILTVLKCACTNGTEVQGEENEWVYTPETTGVAGSRIRDFHCVYYGKEYMECTWESGPVQPPNSQHYLYYWHREMDETKECPEYIILSEGRRGCRFPRESLLEFSKFNLCVNGSSPAGSLKMAYFSIEVQNHVKPTVVSSVHVSEIDGELKLDWSPPSGQVPEHCLEYEVESSLFFPFQEKMVLQNLEDTSYGVPREAESQKTCFRIRSKVNMYCADGGFWSDWSQTKCTVNTNFQLKFSLNSVCAIKSTISLVIKCPQVSKPKVTAARNQNSNGDRMEKKPWEKPGSVGGPVLRNGP</sequence>
<evidence type="ECO:0000256" key="4">
    <source>
        <dbReference type="ARBA" id="ARBA00022989"/>
    </source>
</evidence>
<dbReference type="PANTHER" id="PTHR23037:SF45">
    <property type="entry name" value="INTERLEUKIN 13 RECEPTOR SUBUNIT ALPHA 2"/>
    <property type="match status" value="1"/>
</dbReference>
<dbReference type="InterPro" id="IPR036116">
    <property type="entry name" value="FN3_sf"/>
</dbReference>
<keyword evidence="11" id="KW-1185">Reference proteome</keyword>
<keyword evidence="2" id="KW-0812">Transmembrane</keyword>
<keyword evidence="4" id="KW-1133">Transmembrane helix</keyword>
<keyword evidence="7" id="KW-0325">Glycoprotein</keyword>
<evidence type="ECO:0000256" key="7">
    <source>
        <dbReference type="ARBA" id="ARBA00023180"/>
    </source>
</evidence>
<feature type="region of interest" description="Disordered" evidence="8">
    <location>
        <begin position="356"/>
        <end position="389"/>
    </location>
</feature>
<dbReference type="InterPro" id="IPR013783">
    <property type="entry name" value="Ig-like_fold"/>
</dbReference>
<dbReference type="SUPFAM" id="SSF49265">
    <property type="entry name" value="Fibronectin type III"/>
    <property type="match status" value="3"/>
</dbReference>
<accession>A0A673MZ74</accession>
<dbReference type="Proteomes" id="UP000472270">
    <property type="component" value="Unassembled WGS sequence"/>
</dbReference>
<dbReference type="Pfam" id="PF09240">
    <property type="entry name" value="IL6Ra-bind"/>
    <property type="match status" value="1"/>
</dbReference>
<evidence type="ECO:0000256" key="2">
    <source>
        <dbReference type="ARBA" id="ARBA00022692"/>
    </source>
</evidence>
<reference evidence="10" key="1">
    <citation type="submission" date="2025-08" db="UniProtKB">
        <authorList>
            <consortium name="Ensembl"/>
        </authorList>
    </citation>
    <scope>IDENTIFICATION</scope>
</reference>
<organism evidence="10 11">
    <name type="scientific">Sinocyclocheilus rhinocerous</name>
    <dbReference type="NCBI Taxonomy" id="307959"/>
    <lineage>
        <taxon>Eukaryota</taxon>
        <taxon>Metazoa</taxon>
        <taxon>Chordata</taxon>
        <taxon>Craniata</taxon>
        <taxon>Vertebrata</taxon>
        <taxon>Euteleostomi</taxon>
        <taxon>Actinopterygii</taxon>
        <taxon>Neopterygii</taxon>
        <taxon>Teleostei</taxon>
        <taxon>Ostariophysi</taxon>
        <taxon>Cypriniformes</taxon>
        <taxon>Cyprinidae</taxon>
        <taxon>Cyprininae</taxon>
        <taxon>Sinocyclocheilus</taxon>
    </lineage>
</organism>
<dbReference type="PANTHER" id="PTHR23037">
    <property type="entry name" value="CYTOKINE RECEPTOR"/>
    <property type="match status" value="1"/>
</dbReference>
<keyword evidence="6" id="KW-0675">Receptor</keyword>
<gene>
    <name evidence="10" type="primary">il13ra2</name>
</gene>
<evidence type="ECO:0000259" key="9">
    <source>
        <dbReference type="PROSITE" id="PS50853"/>
    </source>
</evidence>
<dbReference type="GO" id="GO:0009897">
    <property type="term" value="C:external side of plasma membrane"/>
    <property type="evidence" value="ECO:0007669"/>
    <property type="project" value="TreeGrafter"/>
</dbReference>
<comment type="subcellular location">
    <subcellularLocation>
        <location evidence="1">Membrane</location>
        <topology evidence="1">Single-pass type I membrane protein</topology>
    </subcellularLocation>
</comment>
<evidence type="ECO:0000256" key="5">
    <source>
        <dbReference type="ARBA" id="ARBA00023136"/>
    </source>
</evidence>
<keyword evidence="5" id="KW-0472">Membrane</keyword>
<dbReference type="AlphaFoldDB" id="A0A673MZ74"/>
<dbReference type="Ensembl" id="ENSSRHT00000098354.1">
    <property type="protein sequence ID" value="ENSSRHP00000095754.1"/>
    <property type="gene ID" value="ENSSRHG00000047078.1"/>
</dbReference>
<evidence type="ECO:0000313" key="11">
    <source>
        <dbReference type="Proteomes" id="UP000472270"/>
    </source>
</evidence>
<evidence type="ECO:0000256" key="8">
    <source>
        <dbReference type="SAM" id="MobiDB-lite"/>
    </source>
</evidence>
<dbReference type="InterPro" id="IPR015321">
    <property type="entry name" value="TypeI_recpt_CBD"/>
</dbReference>
<dbReference type="GO" id="GO:0004896">
    <property type="term" value="F:cytokine receptor activity"/>
    <property type="evidence" value="ECO:0007669"/>
    <property type="project" value="TreeGrafter"/>
</dbReference>
<proteinExistence type="predicted"/>
<protein>
    <submittedName>
        <fullName evidence="10">Interleukin-13 receptor subunit alpha-2-like</fullName>
    </submittedName>
</protein>
<evidence type="ECO:0000313" key="10">
    <source>
        <dbReference type="Ensembl" id="ENSSRHP00000095754.1"/>
    </source>
</evidence>
<keyword evidence="3" id="KW-0732">Signal</keyword>
<evidence type="ECO:0000256" key="3">
    <source>
        <dbReference type="ARBA" id="ARBA00022729"/>
    </source>
</evidence>